<dbReference type="NCBIfam" id="TIGR00254">
    <property type="entry name" value="GGDEF"/>
    <property type="match status" value="1"/>
</dbReference>
<evidence type="ECO:0000259" key="2">
    <source>
        <dbReference type="PROSITE" id="PS50887"/>
    </source>
</evidence>
<organism evidence="3 4">
    <name type="scientific">Uliginosibacterium sediminicola</name>
    <dbReference type="NCBI Taxonomy" id="2024550"/>
    <lineage>
        <taxon>Bacteria</taxon>
        <taxon>Pseudomonadati</taxon>
        <taxon>Pseudomonadota</taxon>
        <taxon>Betaproteobacteria</taxon>
        <taxon>Rhodocyclales</taxon>
        <taxon>Zoogloeaceae</taxon>
        <taxon>Uliginosibacterium</taxon>
    </lineage>
</organism>
<dbReference type="PROSITE" id="PS50883">
    <property type="entry name" value="EAL"/>
    <property type="match status" value="1"/>
</dbReference>
<keyword evidence="4" id="KW-1185">Reference proteome</keyword>
<evidence type="ECO:0000259" key="1">
    <source>
        <dbReference type="PROSITE" id="PS50883"/>
    </source>
</evidence>
<dbReference type="SUPFAM" id="SSF55073">
    <property type="entry name" value="Nucleotide cyclase"/>
    <property type="match status" value="1"/>
</dbReference>
<dbReference type="Pfam" id="PF00563">
    <property type="entry name" value="EAL"/>
    <property type="match status" value="1"/>
</dbReference>
<gene>
    <name evidence="3" type="ORF">ABDB84_12200</name>
</gene>
<dbReference type="InterPro" id="IPR043128">
    <property type="entry name" value="Rev_trsase/Diguanyl_cyclase"/>
</dbReference>
<sequence>MLDVLALALREEAVSVNFQPLFDSQRGSVFAYEAFSRGPYGSSIYAPHDLFREAAALGLLEPLQRLVVSSAIKAFVDLNLKGSLFISLDLDSGGKDLFDCLKSGVDVLRQHGGDVVVKLKLADVKKNNSRDAGLLSSLADAGAGVAIATSSLEDIPDESMLFCSDCYIKLDKYAVEDISSNQSKFGYLRGLVAELKAKGWGVVAEGVETHTDYASLLNIGVGYFQGYLFGRPSRAALYFSEKSNSAVEAYSAFFGENITAYDFVSSRFYVSESLTNHNAIGVLVNRRSNSPVPLVDSKNVPVGFIDPINALRWLRGENPAIRSAGRKCIAMAKPLRYVFDQKVSLGEMLGKLSDSAGFNSDEIFVVTKEGRYVGYGLVSAVFKTVAEIKVNQARLSNPLTLLPGNIEIERRINFLLKNEVSFVAIYWDLDNFKPYNDHFGYSTGDELILLISKVLKDVFVGSSDFVGHIGGDDFITITSSSDWERMVQDVIALFASHSVILFKKIGVGEEGIQSQDRQGNLIYYPLSSLSGGVVSVAPNEYDSAAKVSMALGEAKQQAKKMPGNSYFVERRRPVELTSQV</sequence>
<dbReference type="CDD" id="cd01948">
    <property type="entry name" value="EAL"/>
    <property type="match status" value="1"/>
</dbReference>
<dbReference type="Proteomes" id="UP001410394">
    <property type="component" value="Unassembled WGS sequence"/>
</dbReference>
<dbReference type="RefSeq" id="WP_345920015.1">
    <property type="nucleotide sequence ID" value="NZ_JBDIVE010000006.1"/>
</dbReference>
<feature type="domain" description="GGDEF" evidence="2">
    <location>
        <begin position="420"/>
        <end position="571"/>
    </location>
</feature>
<dbReference type="PANTHER" id="PTHR33121">
    <property type="entry name" value="CYCLIC DI-GMP PHOSPHODIESTERASE PDEF"/>
    <property type="match status" value="1"/>
</dbReference>
<accession>A0ABU9YZN0</accession>
<dbReference type="SMART" id="SM00267">
    <property type="entry name" value="GGDEF"/>
    <property type="match status" value="1"/>
</dbReference>
<proteinExistence type="predicted"/>
<dbReference type="CDD" id="cd01949">
    <property type="entry name" value="GGDEF"/>
    <property type="match status" value="1"/>
</dbReference>
<name>A0ABU9YZN0_9RHOO</name>
<dbReference type="Gene3D" id="3.20.20.450">
    <property type="entry name" value="EAL domain"/>
    <property type="match status" value="1"/>
</dbReference>
<reference evidence="3 4" key="1">
    <citation type="journal article" date="2018" name="Int. J. Syst. Evol. Microbiol.">
        <title>Uliginosibacterium sediminicola sp. nov., isolated from freshwater sediment.</title>
        <authorList>
            <person name="Hwang W.M."/>
            <person name="Kim S.M."/>
            <person name="Kang K."/>
            <person name="Ahn T.Y."/>
        </authorList>
    </citation>
    <scope>NUCLEOTIDE SEQUENCE [LARGE SCALE GENOMIC DNA]</scope>
    <source>
        <strain evidence="3 4">M1-21</strain>
    </source>
</reference>
<feature type="domain" description="EAL" evidence="1">
    <location>
        <begin position="1"/>
        <end position="246"/>
    </location>
</feature>
<comment type="caution">
    <text evidence="3">The sequence shown here is derived from an EMBL/GenBank/DDBJ whole genome shotgun (WGS) entry which is preliminary data.</text>
</comment>
<dbReference type="SUPFAM" id="SSF141868">
    <property type="entry name" value="EAL domain-like"/>
    <property type="match status" value="1"/>
</dbReference>
<protein>
    <submittedName>
        <fullName evidence="3">GGDEF domain-containing protein</fullName>
    </submittedName>
</protein>
<dbReference type="PROSITE" id="PS50887">
    <property type="entry name" value="GGDEF"/>
    <property type="match status" value="1"/>
</dbReference>
<dbReference type="SMART" id="SM00052">
    <property type="entry name" value="EAL"/>
    <property type="match status" value="1"/>
</dbReference>
<dbReference type="InterPro" id="IPR050706">
    <property type="entry name" value="Cyclic-di-GMP_PDE-like"/>
</dbReference>
<dbReference type="EMBL" id="JBDIVE010000006">
    <property type="protein sequence ID" value="MEN3069243.1"/>
    <property type="molecule type" value="Genomic_DNA"/>
</dbReference>
<evidence type="ECO:0000313" key="3">
    <source>
        <dbReference type="EMBL" id="MEN3069243.1"/>
    </source>
</evidence>
<dbReference type="Gene3D" id="3.30.70.270">
    <property type="match status" value="1"/>
</dbReference>
<dbReference type="Pfam" id="PF00990">
    <property type="entry name" value="GGDEF"/>
    <property type="match status" value="1"/>
</dbReference>
<dbReference type="InterPro" id="IPR000160">
    <property type="entry name" value="GGDEF_dom"/>
</dbReference>
<evidence type="ECO:0000313" key="4">
    <source>
        <dbReference type="Proteomes" id="UP001410394"/>
    </source>
</evidence>
<dbReference type="InterPro" id="IPR001633">
    <property type="entry name" value="EAL_dom"/>
</dbReference>
<dbReference type="PANTHER" id="PTHR33121:SF76">
    <property type="entry name" value="SIGNALING PROTEIN"/>
    <property type="match status" value="1"/>
</dbReference>
<dbReference type="InterPro" id="IPR029787">
    <property type="entry name" value="Nucleotide_cyclase"/>
</dbReference>
<dbReference type="InterPro" id="IPR035919">
    <property type="entry name" value="EAL_sf"/>
</dbReference>